<gene>
    <name evidence="19" type="ORF">O3P69_020807</name>
</gene>
<evidence type="ECO:0000259" key="18">
    <source>
        <dbReference type="PROSITE" id="PS50835"/>
    </source>
</evidence>
<feature type="domain" description="TIR" evidence="17">
    <location>
        <begin position="303"/>
        <end position="438"/>
    </location>
</feature>
<dbReference type="InterPro" id="IPR007110">
    <property type="entry name" value="Ig-like_dom"/>
</dbReference>
<keyword evidence="15" id="KW-1133">Transmembrane helix</keyword>
<evidence type="ECO:0000256" key="13">
    <source>
        <dbReference type="ARBA" id="ARBA00045444"/>
    </source>
</evidence>
<keyword evidence="16" id="KW-0732">Signal</keyword>
<evidence type="ECO:0000313" key="20">
    <source>
        <dbReference type="Proteomes" id="UP001487740"/>
    </source>
</evidence>
<evidence type="ECO:0000256" key="1">
    <source>
        <dbReference type="ARBA" id="ARBA00009752"/>
    </source>
</evidence>
<evidence type="ECO:0000256" key="2">
    <source>
        <dbReference type="ARBA" id="ARBA00022518"/>
    </source>
</evidence>
<evidence type="ECO:0000256" key="12">
    <source>
        <dbReference type="ARBA" id="ARBA00041012"/>
    </source>
</evidence>
<dbReference type="PRINTS" id="PR01537">
    <property type="entry name" value="INTRLKN1R1F"/>
</dbReference>
<dbReference type="PROSITE" id="PS50104">
    <property type="entry name" value="TIR"/>
    <property type="match status" value="1"/>
</dbReference>
<proteinExistence type="inferred from homology"/>
<dbReference type="GO" id="GO:0007165">
    <property type="term" value="P:signal transduction"/>
    <property type="evidence" value="ECO:0007669"/>
    <property type="project" value="InterPro"/>
</dbReference>
<evidence type="ECO:0000256" key="11">
    <source>
        <dbReference type="ARBA" id="ARBA00038761"/>
    </source>
</evidence>
<feature type="region of interest" description="Disordered" evidence="14">
    <location>
        <begin position="469"/>
        <end position="494"/>
    </location>
</feature>
<keyword evidence="9" id="KW-0945">Host-virus interaction</keyword>
<dbReference type="EMBL" id="JARAKH010000028">
    <property type="protein sequence ID" value="KAK8389081.1"/>
    <property type="molecule type" value="Genomic_DNA"/>
</dbReference>
<evidence type="ECO:0000256" key="6">
    <source>
        <dbReference type="ARBA" id="ARBA00023027"/>
    </source>
</evidence>
<dbReference type="CDD" id="cd00096">
    <property type="entry name" value="Ig"/>
    <property type="match status" value="1"/>
</dbReference>
<keyword evidence="10" id="KW-0393">Immunoglobulin domain</keyword>
<feature type="transmembrane region" description="Helical" evidence="15">
    <location>
        <begin position="265"/>
        <end position="289"/>
    </location>
</feature>
<feature type="domain" description="Ig-like" evidence="18">
    <location>
        <begin position="139"/>
        <end position="248"/>
    </location>
</feature>
<keyword evidence="2" id="KW-0244">Early protein</keyword>
<evidence type="ECO:0000256" key="10">
    <source>
        <dbReference type="ARBA" id="ARBA00023319"/>
    </source>
</evidence>
<keyword evidence="9" id="KW-0922">Interferon antiviral system evasion</keyword>
<dbReference type="InterPro" id="IPR036179">
    <property type="entry name" value="Ig-like_dom_sf"/>
</dbReference>
<dbReference type="PROSITE" id="PS50835">
    <property type="entry name" value="IG_LIKE"/>
    <property type="match status" value="2"/>
</dbReference>
<dbReference type="Proteomes" id="UP001487740">
    <property type="component" value="Unassembled WGS sequence"/>
</dbReference>
<evidence type="ECO:0000256" key="8">
    <source>
        <dbReference type="ARBA" id="ARBA00023180"/>
    </source>
</evidence>
<sequence length="555" mass="61456">MGGFLVTQLIVVLALLPGLLLTKKIGKSCPCQRSTIAHPMADDTYYTDMKAVIFCCKDTLLGYQDPGASIQWSFNGEAYSKGWSSSFKADHCSESIMTTSTKISDNGIYSCTITASNGTSETFTMSLSVERNIQHRKPPESIKGSPSTVAQLQDRIALTCESYVGTNDTLKHGVSITWYKYFPNNTIYGFADDLPNVTVTRSIDSSKTSWGTLKEELVISSVHEIHFGRYECRVTNNYGGMSCNISLTEGIPEVQVRILQYKTTVAVVAGLLVVVLVLLLGWCRCGLLISLYCRRKTSSSEDNQYDVFLVHGESTSRWVWSFLLPALEDSFGYKCFLPQRDMCGGDMVAESILEAMEKCRRVVVVMTPCLLDSPWATWATYSGIQTALTSRARILALVHKEQSLKSNSLHPNPFLSVLKVVKKIKLPEEFARDFSEQRPLQPSDIPMQERNNQKTELKLIIPEIDVRNSSSNSLSKSQRFSNMISGSNAASREDLECTKNKPTQVGHTVVFMFEDQGPQDPGSPNSVTPFILSPHPKPHRCSDSSVSGSSSSKTV</sequence>
<dbReference type="PANTHER" id="PTHR11890:SF44">
    <property type="entry name" value="X-LINKED INTERLEUKIN-1 RECEPTOR ACCESSORY PROTEIN-LIKE 2"/>
    <property type="match status" value="1"/>
</dbReference>
<dbReference type="GO" id="GO:0039502">
    <property type="term" value="P:symbiont-mediated suppression of host type I interferon-mediated signaling pathway"/>
    <property type="evidence" value="ECO:0007669"/>
    <property type="project" value="UniProtKB-KW"/>
</dbReference>
<organism evidence="19 20">
    <name type="scientific">Scylla paramamosain</name>
    <name type="common">Mud crab</name>
    <dbReference type="NCBI Taxonomy" id="85552"/>
    <lineage>
        <taxon>Eukaryota</taxon>
        <taxon>Metazoa</taxon>
        <taxon>Ecdysozoa</taxon>
        <taxon>Arthropoda</taxon>
        <taxon>Crustacea</taxon>
        <taxon>Multicrustacea</taxon>
        <taxon>Malacostraca</taxon>
        <taxon>Eumalacostraca</taxon>
        <taxon>Eucarida</taxon>
        <taxon>Decapoda</taxon>
        <taxon>Pleocyemata</taxon>
        <taxon>Brachyura</taxon>
        <taxon>Eubrachyura</taxon>
        <taxon>Portunoidea</taxon>
        <taxon>Portunidae</taxon>
        <taxon>Portuninae</taxon>
        <taxon>Scylla</taxon>
    </lineage>
</organism>
<comment type="caution">
    <text evidence="19">The sequence shown here is derived from an EMBL/GenBank/DDBJ whole genome shotgun (WGS) entry which is preliminary data.</text>
</comment>
<keyword evidence="9" id="KW-0899">Viral immunoevasion</keyword>
<dbReference type="SMART" id="SM00409">
    <property type="entry name" value="IG"/>
    <property type="match status" value="2"/>
</dbReference>
<keyword evidence="15" id="KW-0472">Membrane</keyword>
<dbReference type="Gene3D" id="2.60.40.10">
    <property type="entry name" value="Immunoglobulins"/>
    <property type="match status" value="2"/>
</dbReference>
<keyword evidence="4" id="KW-0378">Hydrolase</keyword>
<dbReference type="PANTHER" id="PTHR11890">
    <property type="entry name" value="INTERLEUKIN-1 RECEPTOR FAMILY MEMBER"/>
    <property type="match status" value="1"/>
</dbReference>
<feature type="region of interest" description="Disordered" evidence="14">
    <location>
        <begin position="514"/>
        <end position="555"/>
    </location>
</feature>
<evidence type="ECO:0000256" key="9">
    <source>
        <dbReference type="ARBA" id="ARBA00023258"/>
    </source>
</evidence>
<dbReference type="Gene3D" id="3.40.50.10140">
    <property type="entry name" value="Toll/interleukin-1 receptor homology (TIR) domain"/>
    <property type="match status" value="1"/>
</dbReference>
<feature type="signal peptide" evidence="16">
    <location>
        <begin position="1"/>
        <end position="22"/>
    </location>
</feature>
<feature type="chain" id="PRO_5044024619" description="Soluble interferon alpha/beta receptor OPG204" evidence="16">
    <location>
        <begin position="23"/>
        <end position="555"/>
    </location>
</feature>
<dbReference type="GO" id="GO:0016787">
    <property type="term" value="F:hydrolase activity"/>
    <property type="evidence" value="ECO:0007669"/>
    <property type="project" value="UniProtKB-KW"/>
</dbReference>
<evidence type="ECO:0000256" key="7">
    <source>
        <dbReference type="ARBA" id="ARBA00023157"/>
    </source>
</evidence>
<feature type="domain" description="Ig-like" evidence="18">
    <location>
        <begin position="17"/>
        <end position="126"/>
    </location>
</feature>
<dbReference type="SUPFAM" id="SSF48726">
    <property type="entry name" value="Immunoglobulin"/>
    <property type="match status" value="2"/>
</dbReference>
<keyword evidence="6" id="KW-0520">NAD</keyword>
<comment type="similarity">
    <text evidence="1">Belongs to the interleukin-1 receptor family.</text>
</comment>
<dbReference type="InterPro" id="IPR000157">
    <property type="entry name" value="TIR_dom"/>
</dbReference>
<evidence type="ECO:0000256" key="14">
    <source>
        <dbReference type="SAM" id="MobiDB-lite"/>
    </source>
</evidence>
<evidence type="ECO:0000256" key="5">
    <source>
        <dbReference type="ARBA" id="ARBA00022830"/>
    </source>
</evidence>
<dbReference type="InterPro" id="IPR035897">
    <property type="entry name" value="Toll_tir_struct_dom_sf"/>
</dbReference>
<evidence type="ECO:0000256" key="3">
    <source>
        <dbReference type="ARBA" id="ARBA00022632"/>
    </source>
</evidence>
<dbReference type="AlphaFoldDB" id="A0AAW0TP52"/>
<dbReference type="InterPro" id="IPR013783">
    <property type="entry name" value="Ig-like_fold"/>
</dbReference>
<reference evidence="19 20" key="1">
    <citation type="submission" date="2023-03" db="EMBL/GenBank/DDBJ databases">
        <title>High-quality genome of Scylla paramamosain provides insights in environmental adaptation.</title>
        <authorList>
            <person name="Zhang L."/>
        </authorList>
    </citation>
    <scope>NUCLEOTIDE SEQUENCE [LARGE SCALE GENOMIC DNA]</scope>
    <source>
        <strain evidence="19">LZ_2023a</strain>
        <tissue evidence="19">Muscle</tissue>
    </source>
</reference>
<evidence type="ECO:0000256" key="4">
    <source>
        <dbReference type="ARBA" id="ARBA00022801"/>
    </source>
</evidence>
<evidence type="ECO:0000259" key="17">
    <source>
        <dbReference type="PROSITE" id="PS50104"/>
    </source>
</evidence>
<keyword evidence="20" id="KW-1185">Reference proteome</keyword>
<feature type="compositionally biased region" description="Low complexity" evidence="14">
    <location>
        <begin position="543"/>
        <end position="555"/>
    </location>
</feature>
<feature type="compositionally biased region" description="Low complexity" evidence="14">
    <location>
        <begin position="469"/>
        <end position="482"/>
    </location>
</feature>
<dbReference type="SUPFAM" id="SSF52200">
    <property type="entry name" value="Toll/Interleukin receptor TIR domain"/>
    <property type="match status" value="1"/>
</dbReference>
<protein>
    <recommendedName>
        <fullName evidence="12">Soluble interferon alpha/beta receptor OPG204</fullName>
    </recommendedName>
</protein>
<accession>A0AAW0TP52</accession>
<dbReference type="InterPro" id="IPR015621">
    <property type="entry name" value="IL-1_rcpt_fam"/>
</dbReference>
<keyword evidence="8" id="KW-0325">Glycoprotein</keyword>
<evidence type="ECO:0000313" key="19">
    <source>
        <dbReference type="EMBL" id="KAK8389081.1"/>
    </source>
</evidence>
<dbReference type="Pfam" id="PF01582">
    <property type="entry name" value="TIR"/>
    <property type="match status" value="1"/>
</dbReference>
<keyword evidence="5" id="KW-1114">Inhibition of host interferon signaling pathway by virus</keyword>
<evidence type="ECO:0000256" key="15">
    <source>
        <dbReference type="SAM" id="Phobius"/>
    </source>
</evidence>
<comment type="function">
    <text evidence="13">Counteracts the antiviral effects of host IFN-alpha/beta and key IFN-inducible proteins involved in viral RNA degradation suxh as host OAS1. Acts as a soluble IFN-alpha receptor and thus inhibits the interaction between host IFN-alpha and its receptor.</text>
</comment>
<evidence type="ECO:0000256" key="16">
    <source>
        <dbReference type="SAM" id="SignalP"/>
    </source>
</evidence>
<keyword evidence="15" id="KW-0812">Transmembrane</keyword>
<comment type="subunit">
    <text evidence="11">Interacts with host IFNA1.</text>
</comment>
<name>A0AAW0TP52_SCYPA</name>
<dbReference type="InterPro" id="IPR003599">
    <property type="entry name" value="Ig_sub"/>
</dbReference>
<keyword evidence="7" id="KW-1015">Disulfide bond</keyword>
<keyword evidence="3" id="KW-1090">Inhibition of host innate immune response by virus</keyword>